<keyword evidence="6 8" id="KW-0472">Membrane</keyword>
<evidence type="ECO:0000256" key="1">
    <source>
        <dbReference type="ARBA" id="ARBA00004236"/>
    </source>
</evidence>
<accession>A0AAU9VBS5</accession>
<dbReference type="AlphaFoldDB" id="A0AAU9VBS5"/>
<dbReference type="InterPro" id="IPR002159">
    <property type="entry name" value="CD36_fam"/>
</dbReference>
<evidence type="ECO:0000256" key="7">
    <source>
        <dbReference type="ARBA" id="ARBA00023180"/>
    </source>
</evidence>
<evidence type="ECO:0000256" key="6">
    <source>
        <dbReference type="ARBA" id="ARBA00023136"/>
    </source>
</evidence>
<keyword evidence="4 8" id="KW-0812">Transmembrane</keyword>
<dbReference type="EMBL" id="CAKOGL010000031">
    <property type="protein sequence ID" value="CAH2108673.1"/>
    <property type="molecule type" value="Genomic_DNA"/>
</dbReference>
<keyword evidence="5 8" id="KW-1133">Transmembrane helix</keyword>
<keyword evidence="10" id="KW-1185">Reference proteome</keyword>
<organism evidence="9 10">
    <name type="scientific">Euphydryas editha</name>
    <name type="common">Edith's checkerspot</name>
    <dbReference type="NCBI Taxonomy" id="104508"/>
    <lineage>
        <taxon>Eukaryota</taxon>
        <taxon>Metazoa</taxon>
        <taxon>Ecdysozoa</taxon>
        <taxon>Arthropoda</taxon>
        <taxon>Hexapoda</taxon>
        <taxon>Insecta</taxon>
        <taxon>Pterygota</taxon>
        <taxon>Neoptera</taxon>
        <taxon>Endopterygota</taxon>
        <taxon>Lepidoptera</taxon>
        <taxon>Glossata</taxon>
        <taxon>Ditrysia</taxon>
        <taxon>Papilionoidea</taxon>
        <taxon>Nymphalidae</taxon>
        <taxon>Nymphalinae</taxon>
        <taxon>Euphydryas</taxon>
    </lineage>
</organism>
<evidence type="ECO:0008006" key="11">
    <source>
        <dbReference type="Google" id="ProtNLM"/>
    </source>
</evidence>
<evidence type="ECO:0000256" key="2">
    <source>
        <dbReference type="ARBA" id="ARBA00010532"/>
    </source>
</evidence>
<dbReference type="GO" id="GO:0005886">
    <property type="term" value="C:plasma membrane"/>
    <property type="evidence" value="ECO:0007669"/>
    <property type="project" value="UniProtKB-SubCell"/>
</dbReference>
<dbReference type="Proteomes" id="UP001153954">
    <property type="component" value="Unassembled WGS sequence"/>
</dbReference>
<keyword evidence="3" id="KW-1003">Cell membrane</keyword>
<dbReference type="PRINTS" id="PR01609">
    <property type="entry name" value="CD36FAMILY"/>
</dbReference>
<comment type="similarity">
    <text evidence="2">Belongs to the CD36 family.</text>
</comment>
<dbReference type="PANTHER" id="PTHR11923:SF93">
    <property type="entry name" value="GH07959P-RELATED"/>
    <property type="match status" value="1"/>
</dbReference>
<reference evidence="9" key="1">
    <citation type="submission" date="2022-03" db="EMBL/GenBank/DDBJ databases">
        <authorList>
            <person name="Tunstrom K."/>
        </authorList>
    </citation>
    <scope>NUCLEOTIDE SEQUENCE</scope>
</reference>
<evidence type="ECO:0000256" key="8">
    <source>
        <dbReference type="SAM" id="Phobius"/>
    </source>
</evidence>
<evidence type="ECO:0000256" key="4">
    <source>
        <dbReference type="ARBA" id="ARBA00022692"/>
    </source>
</evidence>
<evidence type="ECO:0000256" key="5">
    <source>
        <dbReference type="ARBA" id="ARBA00022989"/>
    </source>
</evidence>
<comment type="caution">
    <text evidence="9">The sequence shown here is derived from an EMBL/GenBank/DDBJ whole genome shotgun (WGS) entry which is preliminary data.</text>
</comment>
<evidence type="ECO:0000313" key="10">
    <source>
        <dbReference type="Proteomes" id="UP001153954"/>
    </source>
</evidence>
<dbReference type="Pfam" id="PF01130">
    <property type="entry name" value="CD36"/>
    <property type="match status" value="1"/>
</dbReference>
<evidence type="ECO:0000256" key="3">
    <source>
        <dbReference type="ARBA" id="ARBA00022475"/>
    </source>
</evidence>
<dbReference type="GO" id="GO:0005044">
    <property type="term" value="F:scavenger receptor activity"/>
    <property type="evidence" value="ECO:0007669"/>
    <property type="project" value="TreeGrafter"/>
</dbReference>
<keyword evidence="7" id="KW-0325">Glycoprotein</keyword>
<name>A0AAU9VBS5_EUPED</name>
<feature type="transmembrane region" description="Helical" evidence="8">
    <location>
        <begin position="7"/>
        <end position="28"/>
    </location>
</feature>
<proteinExistence type="inferred from homology"/>
<evidence type="ECO:0000313" key="9">
    <source>
        <dbReference type="EMBL" id="CAH2108673.1"/>
    </source>
</evidence>
<gene>
    <name evidence="9" type="ORF">EEDITHA_LOCUS22584</name>
</gene>
<sequence length="233" mass="27051">MRPERKSACLMTCGSILVVIGAIMAIFWPTIFFAQLRSMMTLTPDSTSYGIWSDIPIPMYLECHMFNITNIDDILAGKNVTLEVEEFGPYVYRESHKKTNITWNDNGTVTYYNERFWHFQPDMSNGSLTDVIYSINPIVATVAYVLRHQPTVIRLPVDVFMRMYHEHMFISATVSEWLFDGIDDPILDLAQRFPDLPINIPFDKFGWFYAVSSYFNIKTVLTPNLPERSDDRF</sequence>
<comment type="subcellular location">
    <subcellularLocation>
        <location evidence="1">Cell membrane</location>
    </subcellularLocation>
</comment>
<dbReference type="GO" id="GO:0005737">
    <property type="term" value="C:cytoplasm"/>
    <property type="evidence" value="ECO:0007669"/>
    <property type="project" value="TreeGrafter"/>
</dbReference>
<dbReference type="PANTHER" id="PTHR11923">
    <property type="entry name" value="SCAVENGER RECEPTOR CLASS B TYPE-1 SR-B1"/>
    <property type="match status" value="1"/>
</dbReference>
<protein>
    <recommendedName>
        <fullName evidence="11">Scavenger receptor class B member 1</fullName>
    </recommendedName>
</protein>